<organism evidence="2 3">
    <name type="scientific">Ravibacter arvi</name>
    <dbReference type="NCBI Taxonomy" id="2051041"/>
    <lineage>
        <taxon>Bacteria</taxon>
        <taxon>Pseudomonadati</taxon>
        <taxon>Bacteroidota</taxon>
        <taxon>Cytophagia</taxon>
        <taxon>Cytophagales</taxon>
        <taxon>Spirosomataceae</taxon>
        <taxon>Ravibacter</taxon>
    </lineage>
</organism>
<dbReference type="PROSITE" id="PS51257">
    <property type="entry name" value="PROKAR_LIPOPROTEIN"/>
    <property type="match status" value="1"/>
</dbReference>
<keyword evidence="1" id="KW-0472">Membrane</keyword>
<gene>
    <name evidence="2" type="ORF">GCM10023091_07890</name>
</gene>
<keyword evidence="3" id="KW-1185">Reference proteome</keyword>
<protein>
    <submittedName>
        <fullName evidence="2">Uncharacterized protein</fullName>
    </submittedName>
</protein>
<proteinExistence type="predicted"/>
<dbReference type="Proteomes" id="UP001501508">
    <property type="component" value="Unassembled WGS sequence"/>
</dbReference>
<name>A0ABP8LSR3_9BACT</name>
<evidence type="ECO:0000256" key="1">
    <source>
        <dbReference type="SAM" id="Phobius"/>
    </source>
</evidence>
<sequence>MRRKTPLHVQVSMIVSCFMALVYVGGGLFLMASSSSFGFLKAGTWERILLGVLLVGYGCFRAQRAWKIYKDISES</sequence>
<keyword evidence="1" id="KW-1133">Transmembrane helix</keyword>
<feature type="transmembrane region" description="Helical" evidence="1">
    <location>
        <begin position="44"/>
        <end position="60"/>
    </location>
</feature>
<feature type="transmembrane region" description="Helical" evidence="1">
    <location>
        <begin position="12"/>
        <end position="32"/>
    </location>
</feature>
<reference evidence="3" key="1">
    <citation type="journal article" date="2019" name="Int. J. Syst. Evol. Microbiol.">
        <title>The Global Catalogue of Microorganisms (GCM) 10K type strain sequencing project: providing services to taxonomists for standard genome sequencing and annotation.</title>
        <authorList>
            <consortium name="The Broad Institute Genomics Platform"/>
            <consortium name="The Broad Institute Genome Sequencing Center for Infectious Disease"/>
            <person name="Wu L."/>
            <person name="Ma J."/>
        </authorList>
    </citation>
    <scope>NUCLEOTIDE SEQUENCE [LARGE SCALE GENOMIC DNA]</scope>
    <source>
        <strain evidence="3">JCM 31920</strain>
    </source>
</reference>
<comment type="caution">
    <text evidence="2">The sequence shown here is derived from an EMBL/GenBank/DDBJ whole genome shotgun (WGS) entry which is preliminary data.</text>
</comment>
<dbReference type="RefSeq" id="WP_345026756.1">
    <property type="nucleotide sequence ID" value="NZ_BAABEY010000009.1"/>
</dbReference>
<keyword evidence="1" id="KW-0812">Transmembrane</keyword>
<evidence type="ECO:0000313" key="3">
    <source>
        <dbReference type="Proteomes" id="UP001501508"/>
    </source>
</evidence>
<accession>A0ABP8LSR3</accession>
<evidence type="ECO:0000313" key="2">
    <source>
        <dbReference type="EMBL" id="GAA4433824.1"/>
    </source>
</evidence>
<dbReference type="EMBL" id="BAABEY010000009">
    <property type="protein sequence ID" value="GAA4433824.1"/>
    <property type="molecule type" value="Genomic_DNA"/>
</dbReference>